<dbReference type="EMBL" id="QRYC01000028">
    <property type="protein sequence ID" value="RGU54592.1"/>
    <property type="molecule type" value="Genomic_DNA"/>
</dbReference>
<keyword evidence="2" id="KW-0815">Transposition</keyword>
<proteinExistence type="inferred from homology"/>
<dbReference type="PROSITE" id="PS50531">
    <property type="entry name" value="HTH_IS21"/>
    <property type="match status" value="1"/>
</dbReference>
<dbReference type="AlphaFoldDB" id="A0A412TLD5"/>
<dbReference type="NCBIfam" id="NF033546">
    <property type="entry name" value="transpos_IS21"/>
    <property type="match status" value="1"/>
</dbReference>
<dbReference type="Proteomes" id="UP000284243">
    <property type="component" value="Unassembled WGS sequence"/>
</dbReference>
<dbReference type="GO" id="GO:0003677">
    <property type="term" value="F:DNA binding"/>
    <property type="evidence" value="ECO:0007669"/>
    <property type="project" value="UniProtKB-KW"/>
</dbReference>
<dbReference type="Gene3D" id="1.10.10.60">
    <property type="entry name" value="Homeodomain-like"/>
    <property type="match status" value="1"/>
</dbReference>
<dbReference type="GO" id="GO:0006310">
    <property type="term" value="P:DNA recombination"/>
    <property type="evidence" value="ECO:0007669"/>
    <property type="project" value="UniProtKB-KW"/>
</dbReference>
<accession>A0A412TLD5</accession>
<reference evidence="7 8" key="1">
    <citation type="submission" date="2018-08" db="EMBL/GenBank/DDBJ databases">
        <title>A genome reference for cultivated species of the human gut microbiota.</title>
        <authorList>
            <person name="Zou Y."/>
            <person name="Xue W."/>
            <person name="Luo G."/>
        </authorList>
    </citation>
    <scope>NUCLEOTIDE SEQUENCE [LARGE SCALE GENOMIC DNA]</scope>
    <source>
        <strain evidence="7 8">AF16-14</strain>
    </source>
</reference>
<dbReference type="InterPro" id="IPR017894">
    <property type="entry name" value="HTH_IS21_transposase_type"/>
</dbReference>
<evidence type="ECO:0000259" key="6">
    <source>
        <dbReference type="PROSITE" id="PS50994"/>
    </source>
</evidence>
<dbReference type="InterPro" id="IPR001584">
    <property type="entry name" value="Integrase_cat-core"/>
</dbReference>
<name>A0A412TLD5_9BACT</name>
<feature type="domain" description="Integrase catalytic" evidence="6">
    <location>
        <begin position="135"/>
        <end position="314"/>
    </location>
</feature>
<dbReference type="PANTHER" id="PTHR35004">
    <property type="entry name" value="TRANSPOSASE RV3428C-RELATED"/>
    <property type="match status" value="1"/>
</dbReference>
<evidence type="ECO:0000256" key="4">
    <source>
        <dbReference type="ARBA" id="ARBA00023172"/>
    </source>
</evidence>
<evidence type="ECO:0000256" key="1">
    <source>
        <dbReference type="ARBA" id="ARBA00009277"/>
    </source>
</evidence>
<dbReference type="InterPro" id="IPR012337">
    <property type="entry name" value="RNaseH-like_sf"/>
</dbReference>
<dbReference type="Gene3D" id="3.30.420.10">
    <property type="entry name" value="Ribonuclease H-like superfamily/Ribonuclease H"/>
    <property type="match status" value="1"/>
</dbReference>
<comment type="caution">
    <text evidence="7">The sequence shown here is derived from an EMBL/GenBank/DDBJ whole genome shotgun (WGS) entry which is preliminary data.</text>
</comment>
<protein>
    <submittedName>
        <fullName evidence="7">IS21 family transposase</fullName>
    </submittedName>
</protein>
<dbReference type="RefSeq" id="WP_113028070.1">
    <property type="nucleotide sequence ID" value="NZ_QRYC01000028.1"/>
</dbReference>
<organism evidence="7 8">
    <name type="scientific">Odoribacter splanchnicus</name>
    <dbReference type="NCBI Taxonomy" id="28118"/>
    <lineage>
        <taxon>Bacteria</taxon>
        <taxon>Pseudomonadati</taxon>
        <taxon>Bacteroidota</taxon>
        <taxon>Bacteroidia</taxon>
        <taxon>Bacteroidales</taxon>
        <taxon>Odoribacteraceae</taxon>
        <taxon>Odoribacter</taxon>
    </lineage>
</organism>
<keyword evidence="4" id="KW-0233">DNA recombination</keyword>
<dbReference type="SUPFAM" id="SSF53098">
    <property type="entry name" value="Ribonuclease H-like"/>
    <property type="match status" value="1"/>
</dbReference>
<sequence>MNMDAEELTGSLKKLVMWYKVKELKSKGLNKTQIARCLGINRNTVRKYQSMSESEFMNSQSYRRNYNHKLDPYEDFVHKSLDSHPYLSSSQIRDWLREQYEDFPDVGQKTVYTYVQYIRRKYHISKRVGHGNRQYEKQPDTAYGEYAQVDFGERWMYDKEHHPVKVYFYAIVLCRSRYKYIYFSRSPFTTALTVYAHELSFAYLGGKPKKIIYDQDKVLIVNENLGDVLLTREFHAFVNEQHFQPVFCRKSDPESKGKIENVVKYVKYNFLRGRTFHSIDQLNKEALEWLERTGNGNEHSLTHLIPSEEFQIERNCLQPYHGIPTEPRQKMKEYYVRKDNTICYHSNFYTLPCGTYKGQSTTVWVQESEEERLEIFDKETGKQITSHPLCKEKGKTVSNMAHHRVRNVPREDMEKRIVDYAGGDSIASEWMNGLRAGKPRYYWDNLNHILRFMRTFSRETFHEAMEICLDRGAYNALMLTDTARSIQKRKKEKPADLPPMSTATIPTVAQEMPEKTNINQYSSIFK</sequence>
<gene>
    <name evidence="7" type="ORF">DWW57_15485</name>
</gene>
<evidence type="ECO:0000259" key="5">
    <source>
        <dbReference type="PROSITE" id="PS50531"/>
    </source>
</evidence>
<feature type="domain" description="HTH IS21-type" evidence="5">
    <location>
        <begin position="16"/>
        <end position="81"/>
    </location>
</feature>
<evidence type="ECO:0000256" key="2">
    <source>
        <dbReference type="ARBA" id="ARBA00022578"/>
    </source>
</evidence>
<dbReference type="PANTHER" id="PTHR35004:SF6">
    <property type="entry name" value="TRANSPOSASE"/>
    <property type="match status" value="1"/>
</dbReference>
<dbReference type="InterPro" id="IPR036397">
    <property type="entry name" value="RNaseH_sf"/>
</dbReference>
<comment type="similarity">
    <text evidence="1">Belongs to the transposase IS21/IS408/IS1162 family.</text>
</comment>
<keyword evidence="3" id="KW-0238">DNA-binding</keyword>
<evidence type="ECO:0000313" key="7">
    <source>
        <dbReference type="EMBL" id="RGU54592.1"/>
    </source>
</evidence>
<evidence type="ECO:0000256" key="3">
    <source>
        <dbReference type="ARBA" id="ARBA00023125"/>
    </source>
</evidence>
<dbReference type="PROSITE" id="PS50994">
    <property type="entry name" value="INTEGRASE"/>
    <property type="match status" value="1"/>
</dbReference>
<evidence type="ECO:0000313" key="8">
    <source>
        <dbReference type="Proteomes" id="UP000284243"/>
    </source>
</evidence>
<dbReference type="GO" id="GO:0015074">
    <property type="term" value="P:DNA integration"/>
    <property type="evidence" value="ECO:0007669"/>
    <property type="project" value="InterPro"/>
</dbReference>
<dbReference type="GO" id="GO:0032196">
    <property type="term" value="P:transposition"/>
    <property type="evidence" value="ECO:0007669"/>
    <property type="project" value="UniProtKB-KW"/>
</dbReference>